<evidence type="ECO:0000313" key="6">
    <source>
        <dbReference type="Proteomes" id="UP000187499"/>
    </source>
</evidence>
<dbReference type="NCBIfam" id="NF033587">
    <property type="entry name" value="transpos_IS6"/>
    <property type="match status" value="1"/>
</dbReference>
<dbReference type="GO" id="GO:0003677">
    <property type="term" value="F:DNA binding"/>
    <property type="evidence" value="ECO:0007669"/>
    <property type="project" value="UniProtKB-KW"/>
</dbReference>
<keyword evidence="5" id="KW-0614">Plasmid</keyword>
<dbReference type="AlphaFoldDB" id="A0A1P8Q6G3"/>
<dbReference type="KEGG" id="lalw:BTM29_12645"/>
<dbReference type="GO" id="GO:0032196">
    <property type="term" value="P:transposition"/>
    <property type="evidence" value="ECO:0007669"/>
    <property type="project" value="UniProtKB-KW"/>
</dbReference>
<gene>
    <name evidence="5" type="ORF">BTM29_12645</name>
</gene>
<dbReference type="Proteomes" id="UP000187499">
    <property type="component" value="Plasmid pWIKIM01"/>
</dbReference>
<proteinExistence type="predicted"/>
<keyword evidence="6" id="KW-1185">Reference proteome</keyword>
<dbReference type="PANTHER" id="PTHR35528:SF3">
    <property type="entry name" value="BLL1675 PROTEIN"/>
    <property type="match status" value="1"/>
</dbReference>
<organism evidence="5 6">
    <name type="scientific">Companilactobacillus allii</name>
    <dbReference type="NCBI Taxonomy" id="1847728"/>
    <lineage>
        <taxon>Bacteria</taxon>
        <taxon>Bacillati</taxon>
        <taxon>Bacillota</taxon>
        <taxon>Bacilli</taxon>
        <taxon>Lactobacillales</taxon>
        <taxon>Lactobacillaceae</taxon>
        <taxon>Companilactobacillus</taxon>
    </lineage>
</organism>
<evidence type="ECO:0000259" key="4">
    <source>
        <dbReference type="Pfam" id="PF13610"/>
    </source>
</evidence>
<geneLocation type="plasmid" evidence="6">
    <name>pwikim01</name>
</geneLocation>
<evidence type="ECO:0000256" key="2">
    <source>
        <dbReference type="ARBA" id="ARBA00023125"/>
    </source>
</evidence>
<dbReference type="InterPro" id="IPR047930">
    <property type="entry name" value="Transpos_IS6"/>
</dbReference>
<dbReference type="GO" id="GO:0006310">
    <property type="term" value="P:DNA recombination"/>
    <property type="evidence" value="ECO:0007669"/>
    <property type="project" value="UniProtKB-KW"/>
</dbReference>
<dbReference type="InterPro" id="IPR052183">
    <property type="entry name" value="IS_Transposase"/>
</dbReference>
<dbReference type="PANTHER" id="PTHR35528">
    <property type="entry name" value="BLL1675 PROTEIN"/>
    <property type="match status" value="1"/>
</dbReference>
<dbReference type="InterPro" id="IPR032874">
    <property type="entry name" value="DDE_dom"/>
</dbReference>
<evidence type="ECO:0000256" key="1">
    <source>
        <dbReference type="ARBA" id="ARBA00022578"/>
    </source>
</evidence>
<accession>A0A1P8Q6G3</accession>
<name>A0A1P8Q6G3_9LACO</name>
<keyword evidence="2" id="KW-0238">DNA-binding</keyword>
<dbReference type="Pfam" id="PF13610">
    <property type="entry name" value="DDE_Tnp_IS240"/>
    <property type="match status" value="1"/>
</dbReference>
<protein>
    <submittedName>
        <fullName evidence="5">IS6 family transposase</fullName>
    </submittedName>
</protein>
<dbReference type="EMBL" id="CP019324">
    <property type="protein sequence ID" value="APX73447.1"/>
    <property type="molecule type" value="Genomic_DNA"/>
</dbReference>
<evidence type="ECO:0000313" key="5">
    <source>
        <dbReference type="EMBL" id="APX73447.1"/>
    </source>
</evidence>
<reference evidence="6" key="1">
    <citation type="submission" date="2016-12" db="EMBL/GenBank/DDBJ databases">
        <authorList>
            <person name="Jung M.Y."/>
            <person name="Lee S.H."/>
        </authorList>
    </citation>
    <scope>NUCLEOTIDE SEQUENCE [LARGE SCALE GENOMIC DNA]</scope>
    <source>
        <strain evidence="6">WiKim39</strain>
        <plasmid evidence="6">pwikim01</plasmid>
    </source>
</reference>
<keyword evidence="1" id="KW-0815">Transposition</keyword>
<sequence>MNHFKGRHFQKDIILVAVGYYFRFSLSYRDIVELLRDRGITVHHTTVMRWVHHYGPIFKALWRRHQTAHAKSWRIDETYIRVKGRWAYLYRAIDSNGLTMDFELRKHRDYTASYHFLKRLLTTNGRPDRLVTDQYRATLKAVKQIY</sequence>
<keyword evidence="3" id="KW-0233">DNA recombination</keyword>
<evidence type="ECO:0000256" key="3">
    <source>
        <dbReference type="ARBA" id="ARBA00023172"/>
    </source>
</evidence>
<feature type="domain" description="DDE" evidence="4">
    <location>
        <begin position="71"/>
        <end position="145"/>
    </location>
</feature>